<evidence type="ECO:0000259" key="1">
    <source>
        <dbReference type="Pfam" id="PF07734"/>
    </source>
</evidence>
<proteinExistence type="predicted"/>
<reference evidence="2 3" key="1">
    <citation type="journal article" date="2021" name="BMC Genomics">
        <title>Datura genome reveals duplications of psychoactive alkaloid biosynthetic genes and high mutation rate following tissue culture.</title>
        <authorList>
            <person name="Rajewski A."/>
            <person name="Carter-House D."/>
            <person name="Stajich J."/>
            <person name="Litt A."/>
        </authorList>
    </citation>
    <scope>NUCLEOTIDE SEQUENCE [LARGE SCALE GENOMIC DNA]</scope>
    <source>
        <strain evidence="2">AR-01</strain>
    </source>
</reference>
<dbReference type="InterPro" id="IPR006527">
    <property type="entry name" value="F-box-assoc_dom_typ1"/>
</dbReference>
<comment type="caution">
    <text evidence="2">The sequence shown here is derived from an EMBL/GenBank/DDBJ whole genome shotgun (WGS) entry which is preliminary data.</text>
</comment>
<dbReference type="Pfam" id="PF07734">
    <property type="entry name" value="FBA_1"/>
    <property type="match status" value="1"/>
</dbReference>
<evidence type="ECO:0000313" key="2">
    <source>
        <dbReference type="EMBL" id="MCD9637970.1"/>
    </source>
</evidence>
<name>A0ABS8USX2_DATST</name>
<evidence type="ECO:0000313" key="3">
    <source>
        <dbReference type="Proteomes" id="UP000823775"/>
    </source>
</evidence>
<dbReference type="NCBIfam" id="TIGR01640">
    <property type="entry name" value="F_box_assoc_1"/>
    <property type="match status" value="1"/>
</dbReference>
<sequence>MDGLAFVHGALHWLGCDPTYTVVSFNISNEMFGEIPLPPKIRRNRLTSFIGVSVSGGMLCVHCIKDDDQTFSLWIMKDYDIKESWIKSLTIRNIESSTVIPVYRFTDGEMLFFRATDGSFILSNRIWPLDGDDIVASTIQDGFVYTESLISPKLNH</sequence>
<gene>
    <name evidence="2" type="ORF">HAX54_021574</name>
</gene>
<accession>A0ABS8USX2</accession>
<organism evidence="2 3">
    <name type="scientific">Datura stramonium</name>
    <name type="common">Jimsonweed</name>
    <name type="synonym">Common thornapple</name>
    <dbReference type="NCBI Taxonomy" id="4076"/>
    <lineage>
        <taxon>Eukaryota</taxon>
        <taxon>Viridiplantae</taxon>
        <taxon>Streptophyta</taxon>
        <taxon>Embryophyta</taxon>
        <taxon>Tracheophyta</taxon>
        <taxon>Spermatophyta</taxon>
        <taxon>Magnoliopsida</taxon>
        <taxon>eudicotyledons</taxon>
        <taxon>Gunneridae</taxon>
        <taxon>Pentapetalae</taxon>
        <taxon>asterids</taxon>
        <taxon>lamiids</taxon>
        <taxon>Solanales</taxon>
        <taxon>Solanaceae</taxon>
        <taxon>Solanoideae</taxon>
        <taxon>Datureae</taxon>
        <taxon>Datura</taxon>
    </lineage>
</organism>
<dbReference type="InterPro" id="IPR017451">
    <property type="entry name" value="F-box-assoc_interact_dom"/>
</dbReference>
<feature type="domain" description="F-box associated beta-propeller type 1" evidence="1">
    <location>
        <begin position="6"/>
        <end position="107"/>
    </location>
</feature>
<keyword evidence="3" id="KW-1185">Reference proteome</keyword>
<dbReference type="EMBL" id="JACEIK010002591">
    <property type="protein sequence ID" value="MCD9637970.1"/>
    <property type="molecule type" value="Genomic_DNA"/>
</dbReference>
<protein>
    <recommendedName>
        <fullName evidence="1">F-box associated beta-propeller type 1 domain-containing protein</fullName>
    </recommendedName>
</protein>
<dbReference type="Proteomes" id="UP000823775">
    <property type="component" value="Unassembled WGS sequence"/>
</dbReference>